<dbReference type="GO" id="GO:0005783">
    <property type="term" value="C:endoplasmic reticulum"/>
    <property type="evidence" value="ECO:0007669"/>
    <property type="project" value="TreeGrafter"/>
</dbReference>
<sequence>MATTMVYDTMRLYVGSDQYVVQPTEANQSLVIDRITRELNIVEGSSDIPAYSTSKNIYGIVGIIRLLSGPQLVVITDRVLVGEINGHLIWMITKTEVLPYARSNLHLNTQQQQDDKTYEAMLKAALEIKGLYYSTSYDLTHTLQRLYNTSAEFSSIPLAERADQRFVWNHNLLRELKHQADLSLYTLPIMCGFIAIKPVSMKGHNFTYVLVSRRSVFRAGTRYNVRGLDSDGHAANFVETEQIVEYDYTNVLSCSWSQHVNLKYKPKPKINDTNHQKLFNDHFSGQIYNYGKQVLVNLVNLTGSEGRLAYEMEQQVLRAANSNMRYEAFDFHKECSPSWSRLSVLMDRLAADQQQFGYLMVNKTASEVRQQKGVFRVNCMDCLDRTNVVEGLLAKRSLRDQLILLGILQESDKIEAQGTFDYVFRNVWADNADFISFQYAGTGALKN</sequence>
<comment type="catalytic activity">
    <reaction evidence="2">
        <text>a 1,2-diacyl-sn-glycero-3-phospho-(1D-myo-inositol-3-phosphate) + H2O = a 1,2-diacyl-sn-glycero-3-phospho-(1D-myo-inositol) + phosphate</text>
        <dbReference type="Rhea" id="RHEA:12316"/>
        <dbReference type="ChEBI" id="CHEBI:15377"/>
        <dbReference type="ChEBI" id="CHEBI:43474"/>
        <dbReference type="ChEBI" id="CHEBI:57880"/>
        <dbReference type="ChEBI" id="CHEBI:58088"/>
        <dbReference type="EC" id="3.1.3.64"/>
    </reaction>
    <physiologicalReaction direction="left-to-right" evidence="2">
        <dbReference type="Rhea" id="RHEA:12317"/>
    </physiologicalReaction>
</comment>
<keyword evidence="9" id="KW-1185">Reference proteome</keyword>
<dbReference type="AlphaFoldDB" id="A0A7J7KEQ7"/>
<evidence type="ECO:0000256" key="5">
    <source>
        <dbReference type="ARBA" id="ARBA00041396"/>
    </source>
</evidence>
<evidence type="ECO:0000256" key="1">
    <source>
        <dbReference type="ARBA" id="ARBA00013038"/>
    </source>
</evidence>
<evidence type="ECO:0000256" key="4">
    <source>
        <dbReference type="ARBA" id="ARBA00040795"/>
    </source>
</evidence>
<protein>
    <recommendedName>
        <fullName evidence="4">Phosphatidylinositol-3-phosphatase SAC1</fullName>
        <ecNumber evidence="1">3.1.3.64</ecNumber>
    </recommendedName>
    <alternativeName>
        <fullName evidence="6">Phosphatidylinositol-4-phosphate phosphatase</fullName>
    </alternativeName>
    <alternativeName>
        <fullName evidence="5">Suppressor of actin mutations 1-like protein</fullName>
    </alternativeName>
</protein>
<dbReference type="EC" id="3.1.3.64" evidence="1"/>
<dbReference type="PANTHER" id="PTHR45662:SF2">
    <property type="entry name" value="PHOSPHATIDYLINOSITOL-3-PHOSPHATASE SAC1"/>
    <property type="match status" value="1"/>
</dbReference>
<evidence type="ECO:0000259" key="7">
    <source>
        <dbReference type="PROSITE" id="PS50275"/>
    </source>
</evidence>
<gene>
    <name evidence="8" type="ORF">EB796_004569</name>
</gene>
<reference evidence="8" key="1">
    <citation type="submission" date="2020-06" db="EMBL/GenBank/DDBJ databases">
        <title>Draft genome of Bugula neritina, a colonial animal packing powerful symbionts and potential medicines.</title>
        <authorList>
            <person name="Rayko M."/>
        </authorList>
    </citation>
    <scope>NUCLEOTIDE SEQUENCE [LARGE SCALE GENOMIC DNA]</scope>
    <source>
        <strain evidence="8">Kwan_BN1</strain>
    </source>
</reference>
<feature type="domain" description="SAC" evidence="7">
    <location>
        <begin position="122"/>
        <end position="441"/>
    </location>
</feature>
<evidence type="ECO:0000313" key="9">
    <source>
        <dbReference type="Proteomes" id="UP000593567"/>
    </source>
</evidence>
<dbReference type="PROSITE" id="PS50275">
    <property type="entry name" value="SAC"/>
    <property type="match status" value="1"/>
</dbReference>
<dbReference type="GO" id="GO:0046856">
    <property type="term" value="P:phosphatidylinositol dephosphorylation"/>
    <property type="evidence" value="ECO:0007669"/>
    <property type="project" value="TreeGrafter"/>
</dbReference>
<comment type="caution">
    <text evidence="8">The sequence shown here is derived from an EMBL/GenBank/DDBJ whole genome shotgun (WGS) entry which is preliminary data.</text>
</comment>
<dbReference type="PANTHER" id="PTHR45662">
    <property type="entry name" value="PHOSPHATIDYLINOSITIDE PHOSPHATASE SAC1"/>
    <property type="match status" value="1"/>
</dbReference>
<accession>A0A7J7KEQ7</accession>
<dbReference type="Proteomes" id="UP000593567">
    <property type="component" value="Unassembled WGS sequence"/>
</dbReference>
<evidence type="ECO:0000313" key="8">
    <source>
        <dbReference type="EMBL" id="KAF6037119.1"/>
    </source>
</evidence>
<evidence type="ECO:0000256" key="2">
    <source>
        <dbReference type="ARBA" id="ARBA00036631"/>
    </source>
</evidence>
<evidence type="ECO:0000256" key="3">
    <source>
        <dbReference type="ARBA" id="ARBA00036807"/>
    </source>
</evidence>
<comment type="catalytic activity">
    <reaction evidence="3">
        <text>a 1,2-diacyl-sn-glycero-3-phospho-(1D-myo-inositol 4-phosphate) + H2O = a 1,2-diacyl-sn-glycero-3-phospho-(1D-myo-inositol) + phosphate</text>
        <dbReference type="Rhea" id="RHEA:55652"/>
        <dbReference type="ChEBI" id="CHEBI:15377"/>
        <dbReference type="ChEBI" id="CHEBI:43474"/>
        <dbReference type="ChEBI" id="CHEBI:57880"/>
        <dbReference type="ChEBI" id="CHEBI:58178"/>
    </reaction>
    <physiologicalReaction direction="left-to-right" evidence="3">
        <dbReference type="Rhea" id="RHEA:55653"/>
    </physiologicalReaction>
</comment>
<proteinExistence type="predicted"/>
<dbReference type="GO" id="GO:0004438">
    <property type="term" value="F:phosphatidylinositol-3-phosphate phosphatase activity"/>
    <property type="evidence" value="ECO:0007669"/>
    <property type="project" value="UniProtKB-EC"/>
</dbReference>
<dbReference type="InterPro" id="IPR002013">
    <property type="entry name" value="SAC_dom"/>
</dbReference>
<dbReference type="Pfam" id="PF02383">
    <property type="entry name" value="Syja_N"/>
    <property type="match status" value="1"/>
</dbReference>
<dbReference type="EMBL" id="VXIV02000618">
    <property type="protein sequence ID" value="KAF6037119.1"/>
    <property type="molecule type" value="Genomic_DNA"/>
</dbReference>
<organism evidence="8 9">
    <name type="scientific">Bugula neritina</name>
    <name type="common">Brown bryozoan</name>
    <name type="synonym">Sertularia neritina</name>
    <dbReference type="NCBI Taxonomy" id="10212"/>
    <lineage>
        <taxon>Eukaryota</taxon>
        <taxon>Metazoa</taxon>
        <taxon>Spiralia</taxon>
        <taxon>Lophotrochozoa</taxon>
        <taxon>Bryozoa</taxon>
        <taxon>Gymnolaemata</taxon>
        <taxon>Cheilostomatida</taxon>
        <taxon>Flustrina</taxon>
        <taxon>Buguloidea</taxon>
        <taxon>Bugulidae</taxon>
        <taxon>Bugula</taxon>
    </lineage>
</organism>
<dbReference type="GO" id="GO:0043812">
    <property type="term" value="F:phosphatidylinositol-4-phosphate phosphatase activity"/>
    <property type="evidence" value="ECO:0007669"/>
    <property type="project" value="TreeGrafter"/>
</dbReference>
<dbReference type="OrthoDB" id="405996at2759"/>
<name>A0A7J7KEQ7_BUGNE</name>
<evidence type="ECO:0000256" key="6">
    <source>
        <dbReference type="ARBA" id="ARBA00041911"/>
    </source>
</evidence>